<reference evidence="2" key="1">
    <citation type="submission" date="2019-08" db="EMBL/GenBank/DDBJ databases">
        <authorList>
            <person name="Kucharzyk K."/>
            <person name="Murdoch R.W."/>
            <person name="Higgins S."/>
            <person name="Loffler F."/>
        </authorList>
    </citation>
    <scope>NUCLEOTIDE SEQUENCE</scope>
</reference>
<evidence type="ECO:0000313" key="2">
    <source>
        <dbReference type="EMBL" id="MPN61464.1"/>
    </source>
</evidence>
<accession>A0A645JMB3</accession>
<keyword evidence="2" id="KW-0413">Isomerase</keyword>
<feature type="domain" description="Metalloenzyme" evidence="1">
    <location>
        <begin position="10"/>
        <end position="49"/>
    </location>
</feature>
<dbReference type="EC" id="5.4.2.12" evidence="2"/>
<dbReference type="SUPFAM" id="SSF53649">
    <property type="entry name" value="Alkaline phosphatase-like"/>
    <property type="match status" value="1"/>
</dbReference>
<dbReference type="InterPro" id="IPR006124">
    <property type="entry name" value="Metalloenzyme"/>
</dbReference>
<gene>
    <name evidence="2" type="primary">gpmI_52</name>
    <name evidence="2" type="ORF">SDC9_209201</name>
</gene>
<protein>
    <submittedName>
        <fullName evidence="2">2,3-bisphosphoglycerate-independent phosphoglycerate mutase</fullName>
        <ecNumber evidence="2">5.4.2.12</ecNumber>
    </submittedName>
</protein>
<dbReference type="PROSITE" id="PS51257">
    <property type="entry name" value="PROKAR_LIPOPROTEIN"/>
    <property type="match status" value="1"/>
</dbReference>
<dbReference type="AlphaFoldDB" id="A0A645JMB3"/>
<proteinExistence type="predicted"/>
<name>A0A645JMB3_9ZZZZ</name>
<dbReference type="Pfam" id="PF01676">
    <property type="entry name" value="Metalloenzyme"/>
    <property type="match status" value="1"/>
</dbReference>
<dbReference type="Gene3D" id="3.40.720.10">
    <property type="entry name" value="Alkaline Phosphatase, subunit A"/>
    <property type="match status" value="1"/>
</dbReference>
<organism evidence="2">
    <name type="scientific">bioreactor metagenome</name>
    <dbReference type="NCBI Taxonomy" id="1076179"/>
    <lineage>
        <taxon>unclassified sequences</taxon>
        <taxon>metagenomes</taxon>
        <taxon>ecological metagenomes</taxon>
    </lineage>
</organism>
<dbReference type="GO" id="GO:0004619">
    <property type="term" value="F:phosphoglycerate mutase activity"/>
    <property type="evidence" value="ECO:0007669"/>
    <property type="project" value="UniProtKB-EC"/>
</dbReference>
<dbReference type="EMBL" id="VSSQ01138117">
    <property type="protein sequence ID" value="MPN61464.1"/>
    <property type="molecule type" value="Genomic_DNA"/>
</dbReference>
<comment type="caution">
    <text evidence="2">The sequence shown here is derived from an EMBL/GenBank/DDBJ whole genome shotgun (WGS) entry which is preliminary data.</text>
</comment>
<dbReference type="InterPro" id="IPR017850">
    <property type="entry name" value="Alkaline_phosphatase_core_sf"/>
</dbReference>
<evidence type="ECO:0000259" key="1">
    <source>
        <dbReference type="Pfam" id="PF01676"/>
    </source>
</evidence>
<dbReference type="GO" id="GO:0046872">
    <property type="term" value="F:metal ion binding"/>
    <property type="evidence" value="ECO:0007669"/>
    <property type="project" value="InterPro"/>
</dbReference>
<sequence>MKEPDGSPYTAHTNGPVPFIAVGCGKAVQDGGSLRDIAPTILELLYLEKPEEMTGTSLLV</sequence>